<feature type="region of interest" description="Disordered" evidence="1">
    <location>
        <begin position="86"/>
        <end position="107"/>
    </location>
</feature>
<feature type="region of interest" description="Disordered" evidence="1">
    <location>
        <begin position="150"/>
        <end position="171"/>
    </location>
</feature>
<comment type="caution">
    <text evidence="2">The sequence shown here is derived from an EMBL/GenBank/DDBJ whole genome shotgun (WGS) entry which is preliminary data.</text>
</comment>
<keyword evidence="3" id="KW-1185">Reference proteome</keyword>
<evidence type="ECO:0000313" key="2">
    <source>
        <dbReference type="EMBL" id="GAA2932136.1"/>
    </source>
</evidence>
<feature type="compositionally biased region" description="Low complexity" evidence="1">
    <location>
        <begin position="155"/>
        <end position="171"/>
    </location>
</feature>
<dbReference type="EMBL" id="BAAAXZ010000114">
    <property type="protein sequence ID" value="GAA2932136.1"/>
    <property type="molecule type" value="Genomic_DNA"/>
</dbReference>
<evidence type="ECO:0000256" key="1">
    <source>
        <dbReference type="SAM" id="MobiDB-lite"/>
    </source>
</evidence>
<reference evidence="2 3" key="1">
    <citation type="journal article" date="2019" name="Int. J. Syst. Evol. Microbiol.">
        <title>The Global Catalogue of Microorganisms (GCM) 10K type strain sequencing project: providing services to taxonomists for standard genome sequencing and annotation.</title>
        <authorList>
            <consortium name="The Broad Institute Genomics Platform"/>
            <consortium name="The Broad Institute Genome Sequencing Center for Infectious Disease"/>
            <person name="Wu L."/>
            <person name="Ma J."/>
        </authorList>
    </citation>
    <scope>NUCLEOTIDE SEQUENCE [LARGE SCALE GENOMIC DNA]</scope>
    <source>
        <strain evidence="2 3">JCM 4087</strain>
    </source>
</reference>
<sequence>MPGEAGGHQMVGVVVLGVAGAHLAEVAGGFVLGGAGVREEQQGQPGGGVEGRHAGGGGAQGAGPLGVLPAAGGLLGGGAGQQGGGVGAVGLGELPLAAPGDPGGDLAEDEEAVATAVPVVAGPGQEPAGLGPAAAGQFVADGDQLGVVERGVEGGSAPEPGAAEGAWRGHR</sequence>
<proteinExistence type="predicted"/>
<dbReference type="Proteomes" id="UP001501102">
    <property type="component" value="Unassembled WGS sequence"/>
</dbReference>
<gene>
    <name evidence="2" type="ORF">GCM10020221_29870</name>
</gene>
<feature type="compositionally biased region" description="Gly residues" evidence="1">
    <location>
        <begin position="44"/>
        <end position="61"/>
    </location>
</feature>
<name>A0ABN3X082_STRTU</name>
<organism evidence="2 3">
    <name type="scientific">Streptomyces thioluteus</name>
    <dbReference type="NCBI Taxonomy" id="66431"/>
    <lineage>
        <taxon>Bacteria</taxon>
        <taxon>Bacillati</taxon>
        <taxon>Actinomycetota</taxon>
        <taxon>Actinomycetes</taxon>
        <taxon>Kitasatosporales</taxon>
        <taxon>Streptomycetaceae</taxon>
        <taxon>Streptomyces</taxon>
    </lineage>
</organism>
<evidence type="ECO:0000313" key="3">
    <source>
        <dbReference type="Proteomes" id="UP001501102"/>
    </source>
</evidence>
<feature type="compositionally biased region" description="Low complexity" evidence="1">
    <location>
        <begin position="91"/>
        <end position="100"/>
    </location>
</feature>
<feature type="region of interest" description="Disordered" evidence="1">
    <location>
        <begin position="38"/>
        <end position="61"/>
    </location>
</feature>
<protein>
    <submittedName>
        <fullName evidence="2">Uncharacterized protein</fullName>
    </submittedName>
</protein>
<accession>A0ABN3X082</accession>